<evidence type="ECO:0000313" key="1">
    <source>
        <dbReference type="EMBL" id="MPN56927.1"/>
    </source>
</evidence>
<reference evidence="1" key="1">
    <citation type="submission" date="2019-08" db="EMBL/GenBank/DDBJ databases">
        <authorList>
            <person name="Kucharzyk K."/>
            <person name="Murdoch R.W."/>
            <person name="Higgins S."/>
            <person name="Loffler F."/>
        </authorList>
    </citation>
    <scope>NUCLEOTIDE SEQUENCE</scope>
</reference>
<gene>
    <name evidence="1" type="ORF">SDC9_204620</name>
</gene>
<proteinExistence type="predicted"/>
<name>A0A645J0J5_9ZZZZ</name>
<sequence>MPHRDHCGDHLAFSHRQSRTKLASVETSAQPAGAQPHLRTTQHALLQRDTGLYQRLLVMPAHCGDVGDGIFDHAICSKLTVLVFVLDQRQLYPVCLGKLCQIRFNASMLRFGQ</sequence>
<dbReference type="EMBL" id="VSSQ01127853">
    <property type="protein sequence ID" value="MPN56927.1"/>
    <property type="molecule type" value="Genomic_DNA"/>
</dbReference>
<protein>
    <submittedName>
        <fullName evidence="1">Uncharacterized protein</fullName>
    </submittedName>
</protein>
<dbReference type="AlphaFoldDB" id="A0A645J0J5"/>
<organism evidence="1">
    <name type="scientific">bioreactor metagenome</name>
    <dbReference type="NCBI Taxonomy" id="1076179"/>
    <lineage>
        <taxon>unclassified sequences</taxon>
        <taxon>metagenomes</taxon>
        <taxon>ecological metagenomes</taxon>
    </lineage>
</organism>
<comment type="caution">
    <text evidence="1">The sequence shown here is derived from an EMBL/GenBank/DDBJ whole genome shotgun (WGS) entry which is preliminary data.</text>
</comment>
<accession>A0A645J0J5</accession>